<protein>
    <submittedName>
        <fullName evidence="1">Uncharacterized protein</fullName>
    </submittedName>
</protein>
<name>A0A7J8MQF7_9ROSI</name>
<organism evidence="1 2">
    <name type="scientific">Gossypium lobatum</name>
    <dbReference type="NCBI Taxonomy" id="34289"/>
    <lineage>
        <taxon>Eukaryota</taxon>
        <taxon>Viridiplantae</taxon>
        <taxon>Streptophyta</taxon>
        <taxon>Embryophyta</taxon>
        <taxon>Tracheophyta</taxon>
        <taxon>Spermatophyta</taxon>
        <taxon>Magnoliopsida</taxon>
        <taxon>eudicotyledons</taxon>
        <taxon>Gunneridae</taxon>
        <taxon>Pentapetalae</taxon>
        <taxon>rosids</taxon>
        <taxon>malvids</taxon>
        <taxon>Malvales</taxon>
        <taxon>Malvaceae</taxon>
        <taxon>Malvoideae</taxon>
        <taxon>Gossypium</taxon>
    </lineage>
</organism>
<gene>
    <name evidence="1" type="ORF">Golob_011659</name>
</gene>
<sequence length="25" mass="2799">MNCLHCGYSENSLSLLSSPTPFFNH</sequence>
<keyword evidence="2" id="KW-1185">Reference proteome</keyword>
<reference evidence="1 2" key="1">
    <citation type="journal article" date="2019" name="Genome Biol. Evol.">
        <title>Insights into the evolution of the New World diploid cottons (Gossypium, subgenus Houzingenia) based on genome sequencing.</title>
        <authorList>
            <person name="Grover C.E."/>
            <person name="Arick M.A. 2nd"/>
            <person name="Thrash A."/>
            <person name="Conover J.L."/>
            <person name="Sanders W.S."/>
            <person name="Peterson D.G."/>
            <person name="Frelichowski J.E."/>
            <person name="Scheffler J.A."/>
            <person name="Scheffler B.E."/>
            <person name="Wendel J.F."/>
        </authorList>
    </citation>
    <scope>NUCLEOTIDE SEQUENCE [LARGE SCALE GENOMIC DNA]</scope>
    <source>
        <strain evidence="1">157</strain>
        <tissue evidence="1">Leaf</tissue>
    </source>
</reference>
<dbReference type="AlphaFoldDB" id="A0A7J8MQF7"/>
<accession>A0A7J8MQF7</accession>
<evidence type="ECO:0000313" key="1">
    <source>
        <dbReference type="EMBL" id="MBA0566886.1"/>
    </source>
</evidence>
<dbReference type="EMBL" id="JABEZX010000009">
    <property type="protein sequence ID" value="MBA0566886.1"/>
    <property type="molecule type" value="Genomic_DNA"/>
</dbReference>
<comment type="caution">
    <text evidence="1">The sequence shown here is derived from an EMBL/GenBank/DDBJ whole genome shotgun (WGS) entry which is preliminary data.</text>
</comment>
<evidence type="ECO:0000313" key="2">
    <source>
        <dbReference type="Proteomes" id="UP000593572"/>
    </source>
</evidence>
<proteinExistence type="predicted"/>
<feature type="non-terminal residue" evidence="1">
    <location>
        <position position="25"/>
    </location>
</feature>
<dbReference type="Proteomes" id="UP000593572">
    <property type="component" value="Unassembled WGS sequence"/>
</dbReference>